<dbReference type="SUPFAM" id="SSF54001">
    <property type="entry name" value="Cysteine proteinases"/>
    <property type="match status" value="1"/>
</dbReference>
<evidence type="ECO:0000313" key="2">
    <source>
        <dbReference type="Proteomes" id="UP000644693"/>
    </source>
</evidence>
<comment type="caution">
    <text evidence="1">The sequence shown here is derived from an EMBL/GenBank/DDBJ whole genome shotgun (WGS) entry which is preliminary data.</text>
</comment>
<keyword evidence="2" id="KW-1185">Reference proteome</keyword>
<protein>
    <recommendedName>
        <fullName evidence="3">Transglutaminase</fullName>
    </recommendedName>
</protein>
<reference evidence="1" key="2">
    <citation type="submission" date="2020-09" db="EMBL/GenBank/DDBJ databases">
        <authorList>
            <person name="Sun Q."/>
            <person name="Kim S."/>
        </authorList>
    </citation>
    <scope>NUCLEOTIDE SEQUENCE</scope>
    <source>
        <strain evidence="1">KCTC 23430</strain>
    </source>
</reference>
<gene>
    <name evidence="1" type="ORF">GCM10007053_00620</name>
</gene>
<organism evidence="1 2">
    <name type="scientific">Parahalioglobus pacificus</name>
    <dbReference type="NCBI Taxonomy" id="930806"/>
    <lineage>
        <taxon>Bacteria</taxon>
        <taxon>Pseudomonadati</taxon>
        <taxon>Pseudomonadota</taxon>
        <taxon>Gammaproteobacteria</taxon>
        <taxon>Cellvibrionales</taxon>
        <taxon>Halieaceae</taxon>
        <taxon>Parahalioglobus</taxon>
    </lineage>
</organism>
<evidence type="ECO:0008006" key="3">
    <source>
        <dbReference type="Google" id="ProtNLM"/>
    </source>
</evidence>
<dbReference type="Gene3D" id="3.10.620.30">
    <property type="match status" value="1"/>
</dbReference>
<name>A0A919CH62_9GAMM</name>
<dbReference type="InterPro" id="IPR038765">
    <property type="entry name" value="Papain-like_cys_pep_sf"/>
</dbReference>
<dbReference type="Pfam" id="PF06035">
    <property type="entry name" value="Peptidase_C93"/>
    <property type="match status" value="1"/>
</dbReference>
<evidence type="ECO:0000313" key="1">
    <source>
        <dbReference type="EMBL" id="GHD25178.1"/>
    </source>
</evidence>
<dbReference type="Proteomes" id="UP000644693">
    <property type="component" value="Unassembled WGS sequence"/>
</dbReference>
<dbReference type="PANTHER" id="PTHR39327:SF1">
    <property type="entry name" value="BLR5470 PROTEIN"/>
    <property type="match status" value="1"/>
</dbReference>
<dbReference type="InterPro" id="IPR010319">
    <property type="entry name" value="Transglutaminase-like_Cys_pept"/>
</dbReference>
<dbReference type="PANTHER" id="PTHR39327">
    <property type="match status" value="1"/>
</dbReference>
<dbReference type="EMBL" id="BMYM01000001">
    <property type="protein sequence ID" value="GHD25178.1"/>
    <property type="molecule type" value="Genomic_DNA"/>
</dbReference>
<dbReference type="AlphaFoldDB" id="A0A919CH62"/>
<sequence>MSVYKGMTGNSLADLFRSRQTIGRALCMPLLAVALATVCALAVTDLDKMQSVAAQRYGQDAANTVAEWRNTITQAKDLSDSEKIVLINDFFNTRIRFMEDPQAWGEKDYWATPLEVMAFRKGDCEDFSIAKYTTLLLAGVDMSKLRITYVKAKIGGAYSKVHAAHMVLAYYPTPNADPQILDNLVMRIQPASLRPDLTPVFGFNSNGLWVGGAATPATKDPGAKLSRWRDLLARASAEGLG</sequence>
<reference evidence="1" key="1">
    <citation type="journal article" date="2014" name="Int. J. Syst. Evol. Microbiol.">
        <title>Complete genome sequence of Corynebacterium casei LMG S-19264T (=DSM 44701T), isolated from a smear-ripened cheese.</title>
        <authorList>
            <consortium name="US DOE Joint Genome Institute (JGI-PGF)"/>
            <person name="Walter F."/>
            <person name="Albersmeier A."/>
            <person name="Kalinowski J."/>
            <person name="Ruckert C."/>
        </authorList>
    </citation>
    <scope>NUCLEOTIDE SEQUENCE</scope>
    <source>
        <strain evidence="1">KCTC 23430</strain>
    </source>
</reference>
<proteinExistence type="predicted"/>
<accession>A0A919CH62</accession>